<feature type="compositionally biased region" description="Basic and acidic residues" evidence="6">
    <location>
        <begin position="1287"/>
        <end position="1299"/>
    </location>
</feature>
<feature type="domain" description="Myb-like" evidence="7">
    <location>
        <begin position="886"/>
        <end position="937"/>
    </location>
</feature>
<dbReference type="Pfam" id="PF00249">
    <property type="entry name" value="Myb_DNA-binding"/>
    <property type="match status" value="3"/>
</dbReference>
<dbReference type="PROSITE" id="PS50090">
    <property type="entry name" value="MYB_LIKE"/>
    <property type="match status" value="3"/>
</dbReference>
<dbReference type="GO" id="GO:0001006">
    <property type="term" value="F:RNA polymerase III type 3 promoter sequence-specific DNA binding"/>
    <property type="evidence" value="ECO:0007669"/>
    <property type="project" value="TreeGrafter"/>
</dbReference>
<feature type="compositionally biased region" description="Low complexity" evidence="6">
    <location>
        <begin position="606"/>
        <end position="622"/>
    </location>
</feature>
<dbReference type="GO" id="GO:0019185">
    <property type="term" value="C:snRNA-activating protein complex"/>
    <property type="evidence" value="ECO:0007669"/>
    <property type="project" value="TreeGrafter"/>
</dbReference>
<evidence type="ECO:0000256" key="5">
    <source>
        <dbReference type="ARBA" id="ARBA00023242"/>
    </source>
</evidence>
<feature type="domain" description="HTH myb-type" evidence="8">
    <location>
        <begin position="780"/>
        <end position="838"/>
    </location>
</feature>
<feature type="compositionally biased region" description="Basic and acidic residues" evidence="6">
    <location>
        <begin position="1372"/>
        <end position="1384"/>
    </location>
</feature>
<dbReference type="EMBL" id="QKKF02033617">
    <property type="protein sequence ID" value="RZF33666.1"/>
    <property type="molecule type" value="Genomic_DNA"/>
</dbReference>
<feature type="domain" description="HTH myb-type" evidence="8">
    <location>
        <begin position="886"/>
        <end position="940"/>
    </location>
</feature>
<feature type="region of interest" description="Disordered" evidence="6">
    <location>
        <begin position="205"/>
        <end position="241"/>
    </location>
</feature>
<dbReference type="InterPro" id="IPR017930">
    <property type="entry name" value="Myb_dom"/>
</dbReference>
<feature type="compositionally biased region" description="Low complexity" evidence="6">
    <location>
        <begin position="81"/>
        <end position="94"/>
    </location>
</feature>
<feature type="domain" description="Myb-like" evidence="7">
    <location>
        <begin position="726"/>
        <end position="778"/>
    </location>
</feature>
<keyword evidence="10" id="KW-1185">Reference proteome</keyword>
<dbReference type="STRING" id="195883.A0A482WK96"/>
<dbReference type="PROSITE" id="PS51294">
    <property type="entry name" value="HTH_MYB"/>
    <property type="match status" value="2"/>
</dbReference>
<feature type="region of interest" description="Disordered" evidence="6">
    <location>
        <begin position="1132"/>
        <end position="1169"/>
    </location>
</feature>
<feature type="compositionally biased region" description="Acidic residues" evidence="6">
    <location>
        <begin position="95"/>
        <end position="104"/>
    </location>
</feature>
<dbReference type="GO" id="GO:0042795">
    <property type="term" value="P:snRNA transcription by RNA polymerase II"/>
    <property type="evidence" value="ECO:0007669"/>
    <property type="project" value="TreeGrafter"/>
</dbReference>
<evidence type="ECO:0000256" key="6">
    <source>
        <dbReference type="SAM" id="MobiDB-lite"/>
    </source>
</evidence>
<dbReference type="Proteomes" id="UP000291343">
    <property type="component" value="Unassembled WGS sequence"/>
</dbReference>
<dbReference type="GO" id="GO:0005634">
    <property type="term" value="C:nucleus"/>
    <property type="evidence" value="ECO:0007669"/>
    <property type="project" value="UniProtKB-SubCell"/>
</dbReference>
<feature type="compositionally biased region" description="Acidic residues" evidence="6">
    <location>
        <begin position="226"/>
        <end position="235"/>
    </location>
</feature>
<feature type="domain" description="Myb-like" evidence="7">
    <location>
        <begin position="786"/>
        <end position="834"/>
    </location>
</feature>
<dbReference type="Gene3D" id="1.10.10.60">
    <property type="entry name" value="Homeodomain-like"/>
    <property type="match status" value="4"/>
</dbReference>
<keyword evidence="2" id="KW-0805">Transcription regulation</keyword>
<feature type="region of interest" description="Disordered" evidence="6">
    <location>
        <begin position="602"/>
        <end position="661"/>
    </location>
</feature>
<feature type="compositionally biased region" description="Basic and acidic residues" evidence="6">
    <location>
        <begin position="1317"/>
        <end position="1341"/>
    </location>
</feature>
<evidence type="ECO:0000256" key="4">
    <source>
        <dbReference type="ARBA" id="ARBA00023163"/>
    </source>
</evidence>
<evidence type="ECO:0000256" key="2">
    <source>
        <dbReference type="ARBA" id="ARBA00023015"/>
    </source>
</evidence>
<dbReference type="SMART" id="SM00717">
    <property type="entry name" value="SANT"/>
    <property type="match status" value="5"/>
</dbReference>
<keyword evidence="3" id="KW-0238">DNA-binding</keyword>
<keyword evidence="4" id="KW-0804">Transcription</keyword>
<feature type="compositionally biased region" description="Acidic residues" evidence="6">
    <location>
        <begin position="35"/>
        <end position="80"/>
    </location>
</feature>
<feature type="compositionally biased region" description="Basic and acidic residues" evidence="6">
    <location>
        <begin position="1425"/>
        <end position="1439"/>
    </location>
</feature>
<protein>
    <submittedName>
        <fullName evidence="9">Uncharacterized protein</fullName>
    </submittedName>
</protein>
<dbReference type="PANTHER" id="PTHR46621:SF1">
    <property type="entry name" value="SNRNA-ACTIVATING PROTEIN COMPLEX SUBUNIT 4"/>
    <property type="match status" value="1"/>
</dbReference>
<reference evidence="9 10" key="1">
    <citation type="journal article" date="2017" name="Gigascience">
        <title>Genome sequence of the small brown planthopper, Laodelphax striatellus.</title>
        <authorList>
            <person name="Zhu J."/>
            <person name="Jiang F."/>
            <person name="Wang X."/>
            <person name="Yang P."/>
            <person name="Bao Y."/>
            <person name="Zhao W."/>
            <person name="Wang W."/>
            <person name="Lu H."/>
            <person name="Wang Q."/>
            <person name="Cui N."/>
            <person name="Li J."/>
            <person name="Chen X."/>
            <person name="Luo L."/>
            <person name="Yu J."/>
            <person name="Kang L."/>
            <person name="Cui F."/>
        </authorList>
    </citation>
    <scope>NUCLEOTIDE SEQUENCE [LARGE SCALE GENOMIC DNA]</scope>
    <source>
        <strain evidence="9">Lst14</strain>
    </source>
</reference>
<evidence type="ECO:0000256" key="1">
    <source>
        <dbReference type="ARBA" id="ARBA00004123"/>
    </source>
</evidence>
<gene>
    <name evidence="9" type="ORF">LSTR_LSTR007044</name>
</gene>
<proteinExistence type="predicted"/>
<comment type="caution">
    <text evidence="9">The sequence shown here is derived from an EMBL/GenBank/DDBJ whole genome shotgun (WGS) entry which is preliminary data.</text>
</comment>
<feature type="region of interest" description="Disordered" evidence="6">
    <location>
        <begin position="1022"/>
        <end position="1109"/>
    </location>
</feature>
<feature type="region of interest" description="Disordered" evidence="6">
    <location>
        <begin position="1364"/>
        <end position="1390"/>
    </location>
</feature>
<feature type="region of interest" description="Disordered" evidence="6">
    <location>
        <begin position="1476"/>
        <end position="1504"/>
    </location>
</feature>
<dbReference type="InterPro" id="IPR001005">
    <property type="entry name" value="SANT/Myb"/>
</dbReference>
<sequence>MDFVIFVIRVWYLNLVPQGWYYFPILMSQLSSSASDDDESGSSASDDDESGSSASDDDESGSSASDDDESGSSASDDDESGSSASDDLESGSSASDDDESENSYEGELLNQILEERVPLTDIIDGESKPLNSDTNSVQVYDESMLLTSNERPGASKEFSGVEYSVEDIKMESNTTLEAPNSDTNCDLKYDESKLLALEEKTRASEKFSRDLRREMRRDLESGSSASDDDGSENSFEEGSLSQNLGELNVQAALTKKISEEWKPQKTIEIIDFETNFNTASISCGEESKVFQEQTVHAKKNPEVGQKPKYFKNLKPRAHLHDLLIEKCLKEKSKKSALYIESEKELGKITENIDLNSNVSILSRNKSQIVSEKKLFKEFFNFVQNTPENIDFKPKVDDNQDTCSEILCHRILFDKNSRNVKKLGRESKLLKERKNTYQSVELTEELEMSKGNSDLCKLSIDNKSISKDRVTKAKEVNANKQAFLFDYKIRIEKAFQENLKLQKMIPEHEPTKKGRKWTNYTAAIFGMPYFKDKNKKFSCPPNADTILRIESGHPLNPARDDSGKWTKKEISKLKSSVEEILRDKLLSNLSAQVNEIKESNVLESTTSGSVNANMSSSSVAESSPPLVNKRKCRVKTSKTRATSKSTNRQPSTGRRVKNCNPKKNASQLRSLDILNQKISQGRAMSLIELMSEVNIDDEYDWQVISTNTFSLSRSASECQGYFKMIHDPSLNHEGWTKEENDMLVLLADKYSCQDWDAIATDLGTNRSAYQCCSHFEKNFDKNIRVTGKWSKDEDDKLIDAVKKFQVGNHIPWWKISYFMTTRSVNQIRSHWTNTLDPHLKKGRFTPKEDKLLLTAIDKRGLSFRSAATLFKNRTARQIKGRYIRKMENARTKGRWSLEEDKTLLKLVDEIGVGKWKKISEHFKTRTRTQVRQRYNHIKSLMDQYPGLEVEDLCRRAASKKSAKQTDEETPKNAAVACNTNSLVASSETDKNITCEAEVSKDASNTRKTRKKSKVLVDVSMPTESAAVASNTKSLVASSEADLEIDGSKDAPNTRKTRKKSKLLVDVSMPTESAAVASDTKSLVASSEADLEIDGSKDAPNTRKTRKKSKLLVDVSMPTESAAVASDTKSLVASSEADLEIDGSKDAPNTRKTGKRKSEVSVDAIMPPPKRTKTLGAINKDQRGNDFILKSRNKKTYKKKSPVREKLLRYFQEAYPMQEVVGKKTWNDTDISTQAKVMFDLSHILRVDYSYIDDPNRQRAVRPFMLKNIVNRMLENHGDKLLRLNPATSDHHSNEDQRPECDVAESDTSHIDYVPVPVDHGDELRLNPATSDHHSNEDRRPECDVAESDTSYIDYVPVPVNHGDELLRLNPATSDHHSNEDRRPECDVAESDTSHIDYVPVPVEETLCADPFPGDFDDDSDRILFSPRREDKDAEREKQRQLVQEKKKEFMEFTYLVPPNVSTAVGFRSLLLVEPKLREPKLRDPNANDDQGSDAPPPPPPDYTPSQFRMKNAAAVAASDAHLHNQCVRFTKEEAIHMFQERLKALFAGPIVMSECADRHFTVNNLPMYKSGPLSKNKRD</sequence>
<evidence type="ECO:0000313" key="9">
    <source>
        <dbReference type="EMBL" id="RZF33666.1"/>
    </source>
</evidence>
<dbReference type="SUPFAM" id="SSF46689">
    <property type="entry name" value="Homeodomain-like"/>
    <property type="match status" value="3"/>
</dbReference>
<evidence type="ECO:0000313" key="10">
    <source>
        <dbReference type="Proteomes" id="UP000291343"/>
    </source>
</evidence>
<dbReference type="InterPro" id="IPR051575">
    <property type="entry name" value="Myb-like_DNA-bd"/>
</dbReference>
<dbReference type="GO" id="GO:0000978">
    <property type="term" value="F:RNA polymerase II cis-regulatory region sequence-specific DNA binding"/>
    <property type="evidence" value="ECO:0007669"/>
    <property type="project" value="TreeGrafter"/>
</dbReference>
<feature type="region of interest" description="Disordered" evidence="6">
    <location>
        <begin position="31"/>
        <end position="112"/>
    </location>
</feature>
<evidence type="ECO:0000259" key="7">
    <source>
        <dbReference type="PROSITE" id="PS50090"/>
    </source>
</evidence>
<feature type="region of interest" description="Disordered" evidence="6">
    <location>
        <begin position="1281"/>
        <end position="1345"/>
    </location>
</feature>
<feature type="region of interest" description="Disordered" evidence="6">
    <location>
        <begin position="1407"/>
        <end position="1439"/>
    </location>
</feature>
<comment type="subcellular location">
    <subcellularLocation>
        <location evidence="1">Nucleus</location>
    </subcellularLocation>
</comment>
<dbReference type="GO" id="GO:0042796">
    <property type="term" value="P:snRNA transcription by RNA polymerase III"/>
    <property type="evidence" value="ECO:0007669"/>
    <property type="project" value="TreeGrafter"/>
</dbReference>
<dbReference type="PANTHER" id="PTHR46621">
    <property type="entry name" value="SNRNA-ACTIVATING PROTEIN COMPLEX SUBUNIT 4"/>
    <property type="match status" value="1"/>
</dbReference>
<dbReference type="CDD" id="cd00167">
    <property type="entry name" value="SANT"/>
    <property type="match status" value="2"/>
</dbReference>
<dbReference type="InParanoid" id="A0A482WK96"/>
<evidence type="ECO:0000259" key="8">
    <source>
        <dbReference type="PROSITE" id="PS51294"/>
    </source>
</evidence>
<accession>A0A482WK96</accession>
<feature type="compositionally biased region" description="Basic residues" evidence="6">
    <location>
        <begin position="627"/>
        <end position="637"/>
    </location>
</feature>
<dbReference type="OrthoDB" id="2143914at2759"/>
<feature type="compositionally biased region" description="Basic and acidic residues" evidence="6">
    <location>
        <begin position="205"/>
        <end position="220"/>
    </location>
</feature>
<organism evidence="9 10">
    <name type="scientific">Laodelphax striatellus</name>
    <name type="common">Small brown planthopper</name>
    <name type="synonym">Delphax striatella</name>
    <dbReference type="NCBI Taxonomy" id="195883"/>
    <lineage>
        <taxon>Eukaryota</taxon>
        <taxon>Metazoa</taxon>
        <taxon>Ecdysozoa</taxon>
        <taxon>Arthropoda</taxon>
        <taxon>Hexapoda</taxon>
        <taxon>Insecta</taxon>
        <taxon>Pterygota</taxon>
        <taxon>Neoptera</taxon>
        <taxon>Paraneoptera</taxon>
        <taxon>Hemiptera</taxon>
        <taxon>Auchenorrhyncha</taxon>
        <taxon>Fulgoroidea</taxon>
        <taxon>Delphacidae</taxon>
        <taxon>Criomorphinae</taxon>
        <taxon>Laodelphax</taxon>
    </lineage>
</organism>
<evidence type="ECO:0000256" key="3">
    <source>
        <dbReference type="ARBA" id="ARBA00023125"/>
    </source>
</evidence>
<name>A0A482WK96_LAOST</name>
<feature type="compositionally biased region" description="Polar residues" evidence="6">
    <location>
        <begin position="1026"/>
        <end position="1035"/>
    </location>
</feature>
<keyword evidence="5" id="KW-0539">Nucleus</keyword>
<dbReference type="InterPro" id="IPR009057">
    <property type="entry name" value="Homeodomain-like_sf"/>
</dbReference>